<dbReference type="Pfam" id="PF13075">
    <property type="entry name" value="DUF3939"/>
    <property type="match status" value="1"/>
</dbReference>
<protein>
    <submittedName>
        <fullName evidence="1">Uncharacterized protein</fullName>
    </submittedName>
</protein>
<dbReference type="RefSeq" id="WP_307329741.1">
    <property type="nucleotide sequence ID" value="NZ_JAUSUG010000020.1"/>
</dbReference>
<dbReference type="InterPro" id="IPR025071">
    <property type="entry name" value="DUF3939"/>
</dbReference>
<keyword evidence="2" id="KW-1185">Reference proteome</keyword>
<dbReference type="Proteomes" id="UP001230005">
    <property type="component" value="Unassembled WGS sequence"/>
</dbReference>
<reference evidence="1 2" key="1">
    <citation type="submission" date="2023-07" db="EMBL/GenBank/DDBJ databases">
        <title>Genomic Encyclopedia of Type Strains, Phase IV (KMG-IV): sequencing the most valuable type-strain genomes for metagenomic binning, comparative biology and taxonomic classification.</title>
        <authorList>
            <person name="Goeker M."/>
        </authorList>
    </citation>
    <scope>NUCLEOTIDE SEQUENCE [LARGE SCALE GENOMIC DNA]</scope>
    <source>
        <strain evidence="1 2">DSM 9768</strain>
    </source>
</reference>
<comment type="caution">
    <text evidence="1">The sequence shown here is derived from an EMBL/GenBank/DDBJ whole genome shotgun (WGS) entry which is preliminary data.</text>
</comment>
<name>A0ABU0A1A0_9BACI</name>
<accession>A0ABU0A1A0</accession>
<dbReference type="EMBL" id="JAUSUG010000020">
    <property type="protein sequence ID" value="MDQ0256899.1"/>
    <property type="molecule type" value="Genomic_DNA"/>
</dbReference>
<organism evidence="1 2">
    <name type="scientific">Evansella vedderi</name>
    <dbReference type="NCBI Taxonomy" id="38282"/>
    <lineage>
        <taxon>Bacteria</taxon>
        <taxon>Bacillati</taxon>
        <taxon>Bacillota</taxon>
        <taxon>Bacilli</taxon>
        <taxon>Bacillales</taxon>
        <taxon>Bacillaceae</taxon>
        <taxon>Evansella</taxon>
    </lineage>
</organism>
<gene>
    <name evidence="1" type="ORF">J2S74_004321</name>
</gene>
<evidence type="ECO:0000313" key="2">
    <source>
        <dbReference type="Proteomes" id="UP001230005"/>
    </source>
</evidence>
<proteinExistence type="predicted"/>
<sequence length="155" mass="18284">MFFKKKRSKKQKDKEKNKEMKIITVSVDEVRKAINNYTSTLQEGISLRCIIKENNEIDFELLYAHLGGMPDKSFYMSKETFEVFEDQSYAKYIDLCQIACDQYLLETGMEPITPGDPYRKINYLKLQNYLTEKPPFDLYLHPEDQMVTPRALKDS</sequence>
<evidence type="ECO:0000313" key="1">
    <source>
        <dbReference type="EMBL" id="MDQ0256899.1"/>
    </source>
</evidence>